<keyword evidence="3" id="KW-1185">Reference proteome</keyword>
<comment type="caution">
    <text evidence="2">The sequence shown here is derived from an EMBL/GenBank/DDBJ whole genome shotgun (WGS) entry which is preliminary data.</text>
</comment>
<dbReference type="SUPFAM" id="SSF69118">
    <property type="entry name" value="AhpD-like"/>
    <property type="match status" value="1"/>
</dbReference>
<dbReference type="InterPro" id="IPR004675">
    <property type="entry name" value="AhpD_core"/>
</dbReference>
<dbReference type="PANTHER" id="PTHR34846">
    <property type="entry name" value="4-CARBOXYMUCONOLACTONE DECARBOXYLASE FAMILY PROTEIN (AFU_ORTHOLOGUE AFUA_6G11590)"/>
    <property type="match status" value="1"/>
</dbReference>
<dbReference type="Pfam" id="PF02627">
    <property type="entry name" value="CMD"/>
    <property type="match status" value="1"/>
</dbReference>
<dbReference type="Gene3D" id="1.20.1290.10">
    <property type="entry name" value="AhpD-like"/>
    <property type="match status" value="1"/>
</dbReference>
<accession>A0A2S9J6S8</accession>
<proteinExistence type="predicted"/>
<evidence type="ECO:0000313" key="3">
    <source>
        <dbReference type="Proteomes" id="UP000239711"/>
    </source>
</evidence>
<gene>
    <name evidence="2" type="ORF">C5745_04330</name>
</gene>
<dbReference type="InterPro" id="IPR029032">
    <property type="entry name" value="AhpD-like"/>
</dbReference>
<dbReference type="OrthoDB" id="9801997at2"/>
<sequence length="161" mass="18002">MAQRLKYSEHFPKGYNKLLELDALAGNSGLENLLVHLVRLRASQINGCLFCIDIHTKQAIRDGERPLRLLHLSSWQESSLFSAREKAALLWTEALTQLSPETTKNEVYQSVKSLFDDAELTKLTMLIALINALNRFGVGFRAEPGSLDKFLGLDENTIAGT</sequence>
<dbReference type="GO" id="GO:0051920">
    <property type="term" value="F:peroxiredoxin activity"/>
    <property type="evidence" value="ECO:0007669"/>
    <property type="project" value="InterPro"/>
</dbReference>
<dbReference type="InterPro" id="IPR003779">
    <property type="entry name" value="CMD-like"/>
</dbReference>
<organism evidence="2 3">
    <name type="scientific">Sphingobacterium haloxyli</name>
    <dbReference type="NCBI Taxonomy" id="2100533"/>
    <lineage>
        <taxon>Bacteria</taxon>
        <taxon>Pseudomonadati</taxon>
        <taxon>Bacteroidota</taxon>
        <taxon>Sphingobacteriia</taxon>
        <taxon>Sphingobacteriales</taxon>
        <taxon>Sphingobacteriaceae</taxon>
        <taxon>Sphingobacterium</taxon>
    </lineage>
</organism>
<name>A0A2S9J6S8_9SPHI</name>
<dbReference type="AlphaFoldDB" id="A0A2S9J6S8"/>
<reference evidence="2 3" key="1">
    <citation type="submission" date="2018-02" db="EMBL/GenBank/DDBJ databases">
        <title>The draft genome of Sphingobacterium sp. 5JN-11.</title>
        <authorList>
            <person name="Liu L."/>
            <person name="Li L."/>
            <person name="Liang L."/>
            <person name="Zhang X."/>
            <person name="Wang T."/>
        </authorList>
    </citation>
    <scope>NUCLEOTIDE SEQUENCE [LARGE SCALE GENOMIC DNA]</scope>
    <source>
        <strain evidence="2 3">5JN-11</strain>
    </source>
</reference>
<dbReference type="PANTHER" id="PTHR34846:SF10">
    <property type="entry name" value="CYTOPLASMIC PROTEIN"/>
    <property type="match status" value="1"/>
</dbReference>
<dbReference type="NCBIfam" id="TIGR00778">
    <property type="entry name" value="ahpD_dom"/>
    <property type="match status" value="1"/>
</dbReference>
<dbReference type="Proteomes" id="UP000239711">
    <property type="component" value="Unassembled WGS sequence"/>
</dbReference>
<evidence type="ECO:0000313" key="2">
    <source>
        <dbReference type="EMBL" id="PRD48439.1"/>
    </source>
</evidence>
<keyword evidence="2" id="KW-0560">Oxidoreductase</keyword>
<evidence type="ECO:0000259" key="1">
    <source>
        <dbReference type="Pfam" id="PF02627"/>
    </source>
</evidence>
<protein>
    <submittedName>
        <fullName evidence="2">Alkylhydroperoxidase</fullName>
    </submittedName>
</protein>
<feature type="domain" description="Carboxymuconolactone decarboxylase-like" evidence="1">
    <location>
        <begin position="13"/>
        <end position="94"/>
    </location>
</feature>
<keyword evidence="2" id="KW-0575">Peroxidase</keyword>
<dbReference type="RefSeq" id="WP_105715759.1">
    <property type="nucleotide sequence ID" value="NZ_PVBQ01000003.1"/>
</dbReference>
<dbReference type="EMBL" id="PVBQ01000003">
    <property type="protein sequence ID" value="PRD48439.1"/>
    <property type="molecule type" value="Genomic_DNA"/>
</dbReference>